<dbReference type="NCBIfam" id="TIGR00745">
    <property type="entry name" value="apbA_panE"/>
    <property type="match status" value="1"/>
</dbReference>
<protein>
    <recommendedName>
        <fullName evidence="2">2-dehydropantoate 2-reductase</fullName>
        <ecNumber evidence="2">1.1.1.169</ecNumber>
    </recommendedName>
    <alternativeName>
        <fullName evidence="5">Ketopantoate reductase</fullName>
    </alternativeName>
</protein>
<evidence type="ECO:0000313" key="8">
    <source>
        <dbReference type="EMBL" id="KAL3665772.1"/>
    </source>
</evidence>
<comment type="caution">
    <text evidence="8">The sequence shown here is derived from an EMBL/GenBank/DDBJ whole genome shotgun (WGS) entry which is preliminary data.</text>
</comment>
<dbReference type="EMBL" id="JBIMZQ010000019">
    <property type="protein sequence ID" value="KAL3665772.1"/>
    <property type="molecule type" value="Genomic_DNA"/>
</dbReference>
<dbReference type="InterPro" id="IPR003710">
    <property type="entry name" value="ApbA"/>
</dbReference>
<dbReference type="Gene3D" id="3.40.50.720">
    <property type="entry name" value="NAD(P)-binding Rossmann-like Domain"/>
    <property type="match status" value="1"/>
</dbReference>
<dbReference type="InterPro" id="IPR013328">
    <property type="entry name" value="6PGD_dom2"/>
</dbReference>
<dbReference type="SUPFAM" id="SSF48179">
    <property type="entry name" value="6-phosphogluconate dehydrogenase C-terminal domain-like"/>
    <property type="match status" value="1"/>
</dbReference>
<dbReference type="AlphaFoldDB" id="A0ABD3FH80"/>
<evidence type="ECO:0000256" key="1">
    <source>
        <dbReference type="ARBA" id="ARBA00007870"/>
    </source>
</evidence>
<dbReference type="PANTHER" id="PTHR43765">
    <property type="entry name" value="2-DEHYDROPANTOATE 2-REDUCTASE-RELATED"/>
    <property type="match status" value="1"/>
</dbReference>
<proteinExistence type="inferred from homology"/>
<sequence>MLRIREYHRVSARASCAYRGSVRAAYSTFLSQEADKISPPKLHLGVFGLGAIGTIFFTRLGLLAANSKVNTEIPILKVDAFVKPEQFNYWRAKSTLQLCREGYKKETLEFRVNSDEKVATVSGAPNVRVRTLDSGRESSCDDKLDVLLVAVKAYDSVGVIRELQEKNRHMLKDDALCVLLQNGLGEVPEEQRRSGVGGVEDCSQFVNGVTFVGGRVVEFGSVVTSGLDAGMTYLAPFDNGKTVDNASEDGLVVQRERDVKMEMLAQVFLAAGLRCEVLEASKMQAMLWRKLVVNAAINPLASLLDAPNGSIVASEGSRECVAMVVREALAVAQCEQIPLTCSQEELVKDILDVARNTSTNVCSMLADLRRGSRTEIDAITGCIVAGGKRHGIPTPTNDLLLSLIKALEVEGTRRNKTDCGTCKT</sequence>
<evidence type="ECO:0000256" key="3">
    <source>
        <dbReference type="ARBA" id="ARBA00022857"/>
    </source>
</evidence>
<name>A0ABD3FH80_9STRA</name>
<dbReference type="FunFam" id="1.10.1040.10:FF:000017">
    <property type="entry name" value="2-dehydropantoate 2-reductase"/>
    <property type="match status" value="1"/>
</dbReference>
<evidence type="ECO:0000259" key="6">
    <source>
        <dbReference type="Pfam" id="PF02558"/>
    </source>
</evidence>
<keyword evidence="3" id="KW-0521">NADP</keyword>
<dbReference type="GO" id="GO:0008677">
    <property type="term" value="F:2-dehydropantoate 2-reductase activity"/>
    <property type="evidence" value="ECO:0007669"/>
    <property type="project" value="UniProtKB-EC"/>
</dbReference>
<dbReference type="PANTHER" id="PTHR43765:SF2">
    <property type="entry name" value="2-DEHYDROPANTOATE 2-REDUCTASE"/>
    <property type="match status" value="1"/>
</dbReference>
<dbReference type="InterPro" id="IPR013332">
    <property type="entry name" value="KPR_N"/>
</dbReference>
<reference evidence="8 9" key="1">
    <citation type="submission" date="2024-09" db="EMBL/GenBank/DDBJ databases">
        <title>Genome sequencing and assembly of Phytophthora oleae, isolate VK10A, causative agent of rot of olive drupes.</title>
        <authorList>
            <person name="Conti Taguali S."/>
            <person name="Riolo M."/>
            <person name="La Spada F."/>
            <person name="Cacciola S.O."/>
            <person name="Dionisio G."/>
        </authorList>
    </citation>
    <scope>NUCLEOTIDE SEQUENCE [LARGE SCALE GENOMIC DNA]</scope>
    <source>
        <strain evidence="8 9">VK10A</strain>
    </source>
</reference>
<keyword evidence="4" id="KW-0560">Oxidoreductase</keyword>
<gene>
    <name evidence="8" type="ORF">V7S43_009201</name>
</gene>
<evidence type="ECO:0000256" key="5">
    <source>
        <dbReference type="ARBA" id="ARBA00032024"/>
    </source>
</evidence>
<evidence type="ECO:0000313" key="9">
    <source>
        <dbReference type="Proteomes" id="UP001632037"/>
    </source>
</evidence>
<evidence type="ECO:0000259" key="7">
    <source>
        <dbReference type="Pfam" id="PF08546"/>
    </source>
</evidence>
<dbReference type="InterPro" id="IPR013752">
    <property type="entry name" value="KPA_reductase"/>
</dbReference>
<feature type="domain" description="Ketopantoate reductase N-terminal" evidence="6">
    <location>
        <begin position="45"/>
        <end position="237"/>
    </location>
</feature>
<keyword evidence="9" id="KW-1185">Reference proteome</keyword>
<dbReference type="InterPro" id="IPR050838">
    <property type="entry name" value="Ketopantoate_reductase"/>
</dbReference>
<evidence type="ECO:0000256" key="2">
    <source>
        <dbReference type="ARBA" id="ARBA00013014"/>
    </source>
</evidence>
<feature type="domain" description="Ketopantoate reductase C-terminal" evidence="7">
    <location>
        <begin position="283"/>
        <end position="408"/>
    </location>
</feature>
<accession>A0ABD3FH80</accession>
<dbReference type="EC" id="1.1.1.169" evidence="2"/>
<evidence type="ECO:0000256" key="4">
    <source>
        <dbReference type="ARBA" id="ARBA00023002"/>
    </source>
</evidence>
<dbReference type="Pfam" id="PF08546">
    <property type="entry name" value="ApbA_C"/>
    <property type="match status" value="1"/>
</dbReference>
<comment type="similarity">
    <text evidence="1">Belongs to the ketopantoate reductase family.</text>
</comment>
<dbReference type="Gene3D" id="1.10.1040.10">
    <property type="entry name" value="N-(1-d-carboxylethyl)-l-norvaline Dehydrogenase, domain 2"/>
    <property type="match status" value="1"/>
</dbReference>
<dbReference type="Proteomes" id="UP001632037">
    <property type="component" value="Unassembled WGS sequence"/>
</dbReference>
<dbReference type="Pfam" id="PF02558">
    <property type="entry name" value="ApbA"/>
    <property type="match status" value="1"/>
</dbReference>
<organism evidence="8 9">
    <name type="scientific">Phytophthora oleae</name>
    <dbReference type="NCBI Taxonomy" id="2107226"/>
    <lineage>
        <taxon>Eukaryota</taxon>
        <taxon>Sar</taxon>
        <taxon>Stramenopiles</taxon>
        <taxon>Oomycota</taxon>
        <taxon>Peronosporomycetes</taxon>
        <taxon>Peronosporales</taxon>
        <taxon>Peronosporaceae</taxon>
        <taxon>Phytophthora</taxon>
    </lineage>
</organism>
<dbReference type="InterPro" id="IPR008927">
    <property type="entry name" value="6-PGluconate_DH-like_C_sf"/>
</dbReference>